<keyword evidence="2" id="KW-1185">Reference proteome</keyword>
<proteinExistence type="predicted"/>
<gene>
    <name evidence="1" type="ORF">SAMN06297387_1232</name>
</gene>
<protein>
    <submittedName>
        <fullName evidence="1">Uncharacterized protein</fullName>
    </submittedName>
</protein>
<evidence type="ECO:0000313" key="2">
    <source>
        <dbReference type="Proteomes" id="UP000219072"/>
    </source>
</evidence>
<organism evidence="1 2">
    <name type="scientific">Streptomyces zhaozhouensis</name>
    <dbReference type="NCBI Taxonomy" id="1300267"/>
    <lineage>
        <taxon>Bacteria</taxon>
        <taxon>Bacillati</taxon>
        <taxon>Actinomycetota</taxon>
        <taxon>Actinomycetes</taxon>
        <taxon>Kitasatosporales</taxon>
        <taxon>Streptomycetaceae</taxon>
        <taxon>Streptomyces</taxon>
    </lineage>
</organism>
<dbReference type="Proteomes" id="UP000219072">
    <property type="component" value="Unassembled WGS sequence"/>
</dbReference>
<sequence length="30" mass="3586">MRVIRLLTCVFRVDYGGYRQLGHVFDTALW</sequence>
<dbReference type="EMBL" id="OCNE01000023">
    <property type="protein sequence ID" value="SOD65663.1"/>
    <property type="molecule type" value="Genomic_DNA"/>
</dbReference>
<reference evidence="1 2" key="1">
    <citation type="submission" date="2017-09" db="EMBL/GenBank/DDBJ databases">
        <authorList>
            <person name="Ehlers B."/>
            <person name="Leendertz F.H."/>
        </authorList>
    </citation>
    <scope>NUCLEOTIDE SEQUENCE [LARGE SCALE GENOMIC DNA]</scope>
    <source>
        <strain evidence="1 2">CGMCC 4.7095</strain>
    </source>
</reference>
<evidence type="ECO:0000313" key="1">
    <source>
        <dbReference type="EMBL" id="SOD65663.1"/>
    </source>
</evidence>
<accession>A0A286E446</accession>
<dbReference type="AlphaFoldDB" id="A0A286E446"/>
<name>A0A286E446_9ACTN</name>